<organism evidence="2 3">
    <name type="scientific">Macrostomum lignano</name>
    <dbReference type="NCBI Taxonomy" id="282301"/>
    <lineage>
        <taxon>Eukaryota</taxon>
        <taxon>Metazoa</taxon>
        <taxon>Spiralia</taxon>
        <taxon>Lophotrochozoa</taxon>
        <taxon>Platyhelminthes</taxon>
        <taxon>Rhabditophora</taxon>
        <taxon>Macrostomorpha</taxon>
        <taxon>Macrostomida</taxon>
        <taxon>Macrostomidae</taxon>
        <taxon>Macrostomum</taxon>
    </lineage>
</organism>
<proteinExistence type="predicted"/>
<protein>
    <submittedName>
        <fullName evidence="3">BAT2_N domain-containing protein</fullName>
    </submittedName>
</protein>
<feature type="compositionally biased region" description="Low complexity" evidence="1">
    <location>
        <begin position="28"/>
        <end position="38"/>
    </location>
</feature>
<dbReference type="WBParaSite" id="maker-unitig_19994-snap-gene-0.5-mRNA-1">
    <property type="protein sequence ID" value="maker-unitig_19994-snap-gene-0.5-mRNA-1"/>
    <property type="gene ID" value="maker-unitig_19994-snap-gene-0.5"/>
</dbReference>
<evidence type="ECO:0000313" key="3">
    <source>
        <dbReference type="WBParaSite" id="maker-unitig_19994-snap-gene-0.5-mRNA-1"/>
    </source>
</evidence>
<reference evidence="3" key="1">
    <citation type="submission" date="2016-11" db="UniProtKB">
        <authorList>
            <consortium name="WormBaseParasite"/>
        </authorList>
    </citation>
    <scope>IDENTIFICATION</scope>
</reference>
<evidence type="ECO:0000256" key="1">
    <source>
        <dbReference type="SAM" id="MobiDB-lite"/>
    </source>
</evidence>
<keyword evidence="2" id="KW-1185">Reference proteome</keyword>
<dbReference type="Proteomes" id="UP000095280">
    <property type="component" value="Unplaced"/>
</dbReference>
<feature type="region of interest" description="Disordered" evidence="1">
    <location>
        <begin position="28"/>
        <end position="52"/>
    </location>
</feature>
<name>A0A1I8F5G4_9PLAT</name>
<evidence type="ECO:0000313" key="2">
    <source>
        <dbReference type="Proteomes" id="UP000095280"/>
    </source>
</evidence>
<accession>A0A1I8F5G4</accession>
<sequence>PLSEKKQSRTSFSLRVIASLMGFNPAAPGAKPLAPAMPRKAEANQPAYSSSGRGWWPIKTPLAQSGGSMTGQFAANRRRTTALLAKSFS</sequence>
<dbReference type="AlphaFoldDB" id="A0A1I8F5G4"/>